<evidence type="ECO:0000313" key="2">
    <source>
        <dbReference type="Proteomes" id="UP000260828"/>
    </source>
</evidence>
<reference evidence="1 2" key="1">
    <citation type="submission" date="2018-08" db="EMBL/GenBank/DDBJ databases">
        <title>A genome reference for cultivated species of the human gut microbiota.</title>
        <authorList>
            <person name="Zou Y."/>
            <person name="Xue W."/>
            <person name="Luo G."/>
        </authorList>
    </citation>
    <scope>NUCLEOTIDE SEQUENCE [LARGE SCALE GENOMIC DNA]</scope>
    <source>
        <strain evidence="1 2">TF05-12AC</strain>
    </source>
</reference>
<evidence type="ECO:0000313" key="1">
    <source>
        <dbReference type="EMBL" id="RGE68968.1"/>
    </source>
</evidence>
<dbReference type="EMBL" id="QVME01000002">
    <property type="protein sequence ID" value="RGE68968.1"/>
    <property type="molecule type" value="Genomic_DNA"/>
</dbReference>
<dbReference type="Proteomes" id="UP000260828">
    <property type="component" value="Unassembled WGS sequence"/>
</dbReference>
<protein>
    <submittedName>
        <fullName evidence="1">Uncharacterized protein</fullName>
    </submittedName>
</protein>
<proteinExistence type="predicted"/>
<accession>A0A3E3IPF2</accession>
<comment type="caution">
    <text evidence="1">The sequence shown here is derived from an EMBL/GenBank/DDBJ whole genome shotgun (WGS) entry which is preliminary data.</text>
</comment>
<sequence>MPPRRLLSNIPADFNRASVFSTEASLFPAFSRFFEKSLAKNFSRLRREQWDGRIAIKSFRPPFSKGGG</sequence>
<gene>
    <name evidence="1" type="ORF">DXC40_06685</name>
</gene>
<name>A0A3E3IPF2_9FIRM</name>
<organism evidence="1 2">
    <name type="scientific">Anaerotruncus colihominis</name>
    <dbReference type="NCBI Taxonomy" id="169435"/>
    <lineage>
        <taxon>Bacteria</taxon>
        <taxon>Bacillati</taxon>
        <taxon>Bacillota</taxon>
        <taxon>Clostridia</taxon>
        <taxon>Eubacteriales</taxon>
        <taxon>Oscillospiraceae</taxon>
        <taxon>Anaerotruncus</taxon>
    </lineage>
</organism>
<dbReference type="AlphaFoldDB" id="A0A3E3IPF2"/>